<dbReference type="Proteomes" id="UP000215635">
    <property type="component" value="Unassembled WGS sequence"/>
</dbReference>
<protein>
    <recommendedName>
        <fullName evidence="4">Capsid and scaffold protein</fullName>
    </recommendedName>
</protein>
<dbReference type="Gene3D" id="1.20.5.320">
    <property type="entry name" value="6-Phosphogluconate Dehydrogenase, domain 3"/>
    <property type="match status" value="1"/>
</dbReference>
<comment type="caution">
    <text evidence="2">The sequence shown here is derived from an EMBL/GenBank/DDBJ whole genome shotgun (WGS) entry which is preliminary data.</text>
</comment>
<dbReference type="RefSeq" id="WP_257875577.1">
    <property type="nucleotide sequence ID" value="NZ_NCWV01000031.1"/>
</dbReference>
<name>A0AAX0PZH5_9LACT</name>
<feature type="compositionally biased region" description="Low complexity" evidence="1">
    <location>
        <begin position="737"/>
        <end position="751"/>
    </location>
</feature>
<evidence type="ECO:0008006" key="4">
    <source>
        <dbReference type="Google" id="ProtNLM"/>
    </source>
</evidence>
<reference evidence="2 3" key="1">
    <citation type="submission" date="2017-04" db="EMBL/GenBank/DDBJ databases">
        <title>Kefir bacterial isolates.</title>
        <authorList>
            <person name="Kim Y."/>
            <person name="Blasche S."/>
            <person name="Patil K.R."/>
        </authorList>
    </citation>
    <scope>NUCLEOTIDE SEQUENCE [LARGE SCALE GENOMIC DNA]</scope>
    <source>
        <strain evidence="2 3">OG2</strain>
    </source>
</reference>
<sequence length="919" mass="100279">MLINVLNGSLKKVAILSNELPNAPSYYNDEFHDYLEQGATTFSFTVAKVINNQLQDYTQFLSDQSYFSFRKNGRDYLMTPSSEQSVHETSTEISFFCVSLDRELINEQANSLANTASHNIQWYFDRMGLISRTKITIGINEVSNLTRVINYDAQESKLSRLISVINNFNAEFDFVTTLNNDGSLGTVVLNIYKENDGQNIQGVGTKRDDVRLTFGKNIEDVEVDVSDDGFFNAAYMTGADGFSWKNYDFSYKNSDGVEEFYKRKGSEIAYAPLSAKMFPSQLKTDKGDIWTNSDRTTEYKNANDMWGYIVSQFKQYAYKQITYTVTPSSTLVNQLIGDGRPLQKGDTVIIQDDNYMDIDGNVGLILSARVSEIITSDTNPANNKIVFSNYKKLKSEASSDIKAIVSQLVNDATPYFADIATSNGVQFKNGTGSTTLSAHIYKGSATTEATADSYEWSKDGTVVAPTQTITVDASGVADKAVYSFKATVAGKVVASQSVTITNVNDGTNGRSVTNVSQKWRLTTTTTTPTQAWSDAGWLTTQPTTTATNKYLWSITRTTFNLAPLTQDVIEQKAVYGDKGDKGDTGNDGRAGKDGVGINSTTITYAISSSGTVTPTAGWNSQVPTLVKGQYLWTKTVWNYSDGTSESGYTVSYIAKDGNNGNDGIAGKDGTGIKTTTITYAGSTSGTTAPTSGWTSTVPTVAAGSYLWTKTVWAYTDNTSETGYSVAMMGVKGDKGDQGIQGIQGVDGRQGIPGPKGADGKTQYTHIAYANSADGSKDFSTSDSNRTYIGMYVDFNINDSTTPSDYSWTLVKGADGTQGTPGKPGTDGKTPYFHTAWSYSADGTDGFTTVYPNLNLGDNTKTFVGAEYELSNIRGSIRIDPATQKTQDGDFYHLTVKAPRDNYDWFRFYLRPNSTMPNMT</sequence>
<proteinExistence type="predicted"/>
<organism evidence="2 3">
    <name type="scientific">Lactococcus lactis</name>
    <dbReference type="NCBI Taxonomy" id="1358"/>
    <lineage>
        <taxon>Bacteria</taxon>
        <taxon>Bacillati</taxon>
        <taxon>Bacillota</taxon>
        <taxon>Bacilli</taxon>
        <taxon>Lactobacillales</taxon>
        <taxon>Streptococcaceae</taxon>
        <taxon>Lactococcus</taxon>
    </lineage>
</organism>
<dbReference type="EMBL" id="NCWV01000031">
    <property type="protein sequence ID" value="PAK87820.1"/>
    <property type="molecule type" value="Genomic_DNA"/>
</dbReference>
<evidence type="ECO:0000313" key="3">
    <source>
        <dbReference type="Proteomes" id="UP000215635"/>
    </source>
</evidence>
<feature type="region of interest" description="Disordered" evidence="1">
    <location>
        <begin position="737"/>
        <end position="758"/>
    </location>
</feature>
<evidence type="ECO:0000256" key="1">
    <source>
        <dbReference type="SAM" id="MobiDB-lite"/>
    </source>
</evidence>
<dbReference type="PANTHER" id="PTHR24637">
    <property type="entry name" value="COLLAGEN"/>
    <property type="match status" value="1"/>
</dbReference>
<feature type="non-terminal residue" evidence="2">
    <location>
        <position position="919"/>
    </location>
</feature>
<evidence type="ECO:0000313" key="2">
    <source>
        <dbReference type="EMBL" id="PAK87820.1"/>
    </source>
</evidence>
<gene>
    <name evidence="2" type="ORF">B8W88_12600</name>
</gene>
<accession>A0AAX0PZH5</accession>
<dbReference type="AlphaFoldDB" id="A0AAX0PZH5"/>